<evidence type="ECO:0000259" key="4">
    <source>
        <dbReference type="PROSITE" id="PS01124"/>
    </source>
</evidence>
<dbReference type="Pfam" id="PF12833">
    <property type="entry name" value="HTH_18"/>
    <property type="match status" value="1"/>
</dbReference>
<dbReference type="CDD" id="cd06986">
    <property type="entry name" value="cupin_MmsR-like_N"/>
    <property type="match status" value="1"/>
</dbReference>
<dbReference type="EMBL" id="QLMA01000001">
    <property type="protein sequence ID" value="RAJ88049.1"/>
    <property type="molecule type" value="Genomic_DNA"/>
</dbReference>
<accession>A0A327WCS8</accession>
<dbReference type="Gene3D" id="2.60.120.280">
    <property type="entry name" value="Regulatory protein AraC"/>
    <property type="match status" value="1"/>
</dbReference>
<dbReference type="PROSITE" id="PS01124">
    <property type="entry name" value="HTH_ARAC_FAMILY_2"/>
    <property type="match status" value="1"/>
</dbReference>
<dbReference type="Gene3D" id="1.10.10.60">
    <property type="entry name" value="Homeodomain-like"/>
    <property type="match status" value="2"/>
</dbReference>
<feature type="domain" description="HTH araC/xylS-type" evidence="4">
    <location>
        <begin position="202"/>
        <end position="300"/>
    </location>
</feature>
<dbReference type="GO" id="GO:0003700">
    <property type="term" value="F:DNA-binding transcription factor activity"/>
    <property type="evidence" value="ECO:0007669"/>
    <property type="project" value="InterPro"/>
</dbReference>
<dbReference type="Proteomes" id="UP000249819">
    <property type="component" value="Unassembled WGS sequence"/>
</dbReference>
<dbReference type="SUPFAM" id="SSF46689">
    <property type="entry name" value="Homeodomain-like"/>
    <property type="match status" value="2"/>
</dbReference>
<dbReference type="SMART" id="SM00342">
    <property type="entry name" value="HTH_ARAC"/>
    <property type="match status" value="1"/>
</dbReference>
<name>A0A327WCS8_9BACT</name>
<dbReference type="InterPro" id="IPR037923">
    <property type="entry name" value="HTH-like"/>
</dbReference>
<reference evidence="5 6" key="1">
    <citation type="submission" date="2018-06" db="EMBL/GenBank/DDBJ databases">
        <title>Genomic Encyclopedia of Archaeal and Bacterial Type Strains, Phase II (KMG-II): from individual species to whole genera.</title>
        <authorList>
            <person name="Goeker M."/>
        </authorList>
    </citation>
    <scope>NUCLEOTIDE SEQUENCE [LARGE SCALE GENOMIC DNA]</scope>
    <source>
        <strain evidence="5 6">DSM 29821</strain>
    </source>
</reference>
<dbReference type="PANTHER" id="PTHR43280">
    <property type="entry name" value="ARAC-FAMILY TRANSCRIPTIONAL REGULATOR"/>
    <property type="match status" value="1"/>
</dbReference>
<dbReference type="InterPro" id="IPR009057">
    <property type="entry name" value="Homeodomain-like_sf"/>
</dbReference>
<dbReference type="AlphaFoldDB" id="A0A327WCS8"/>
<evidence type="ECO:0000313" key="6">
    <source>
        <dbReference type="Proteomes" id="UP000249819"/>
    </source>
</evidence>
<keyword evidence="2" id="KW-0238">DNA-binding</keyword>
<protein>
    <submittedName>
        <fullName evidence="5">AraC-like protein</fullName>
    </submittedName>
</protein>
<gene>
    <name evidence="5" type="ORF">CLV59_101814</name>
</gene>
<organism evidence="5 6">
    <name type="scientific">Chitinophaga dinghuensis</name>
    <dbReference type="NCBI Taxonomy" id="1539050"/>
    <lineage>
        <taxon>Bacteria</taxon>
        <taxon>Pseudomonadati</taxon>
        <taxon>Bacteroidota</taxon>
        <taxon>Chitinophagia</taxon>
        <taxon>Chitinophagales</taxon>
        <taxon>Chitinophagaceae</taxon>
        <taxon>Chitinophaga</taxon>
    </lineage>
</organism>
<dbReference type="SUPFAM" id="SSF51215">
    <property type="entry name" value="Regulatory protein AraC"/>
    <property type="match status" value="1"/>
</dbReference>
<dbReference type="PANTHER" id="PTHR43280:SF30">
    <property type="entry name" value="MMSAB OPERON REGULATORY PROTEIN"/>
    <property type="match status" value="1"/>
</dbReference>
<evidence type="ECO:0000256" key="1">
    <source>
        <dbReference type="ARBA" id="ARBA00023015"/>
    </source>
</evidence>
<sequence length="304" mass="35314">MDFLIFKETAIMIRKKEGFQGQRMIVLPRNLLSTHCPEDPVLAPLYITDIGYYPKARFHHCRRLQGADQHILIYCKEGKGRIIVAGEVWNIQPGHCFLIPRKTPHEYSADVKDPWTIYWAHFLGSSADGLLETAIREWEGYRTFLRWSLQRISLFDRSYEQLDKGFKLENLKYANMHFWSFLATCIYPNADYNTSPQHSSIDASIEYMRAHIDAMLSLQEMATAVNLSQSHFSAVFKAGTGFSPIEYFNQLKMQEACQYLLFTSLRIKEIAGRLGMEDPYYFSRLFTKIMGISPNLYRERKAGS</sequence>
<dbReference type="InterPro" id="IPR003313">
    <property type="entry name" value="AraC-bd"/>
</dbReference>
<dbReference type="GO" id="GO:0043565">
    <property type="term" value="F:sequence-specific DNA binding"/>
    <property type="evidence" value="ECO:0007669"/>
    <property type="project" value="InterPro"/>
</dbReference>
<evidence type="ECO:0000256" key="2">
    <source>
        <dbReference type="ARBA" id="ARBA00023125"/>
    </source>
</evidence>
<keyword evidence="3" id="KW-0804">Transcription</keyword>
<keyword evidence="1" id="KW-0805">Transcription regulation</keyword>
<proteinExistence type="predicted"/>
<evidence type="ECO:0000256" key="3">
    <source>
        <dbReference type="ARBA" id="ARBA00023163"/>
    </source>
</evidence>
<dbReference type="Pfam" id="PF02311">
    <property type="entry name" value="AraC_binding"/>
    <property type="match status" value="1"/>
</dbReference>
<dbReference type="InterPro" id="IPR018060">
    <property type="entry name" value="HTH_AraC"/>
</dbReference>
<keyword evidence="6" id="KW-1185">Reference proteome</keyword>
<evidence type="ECO:0000313" key="5">
    <source>
        <dbReference type="EMBL" id="RAJ88049.1"/>
    </source>
</evidence>
<comment type="caution">
    <text evidence="5">The sequence shown here is derived from an EMBL/GenBank/DDBJ whole genome shotgun (WGS) entry which is preliminary data.</text>
</comment>